<reference evidence="1 2" key="1">
    <citation type="submission" date="2016-10" db="EMBL/GenBank/DDBJ databases">
        <authorList>
            <person name="de Groot N.N."/>
        </authorList>
    </citation>
    <scope>NUCLEOTIDE SEQUENCE [LARGE SCALE GENOMIC DNA]</scope>
    <source>
        <strain evidence="1 2">CGMCC 4.5506</strain>
    </source>
</reference>
<name>A0A1G6WA71_9PSEU</name>
<dbReference type="AlphaFoldDB" id="A0A1G6WA71"/>
<dbReference type="EMBL" id="FMZE01000010">
    <property type="protein sequence ID" value="SDD61955.1"/>
    <property type="molecule type" value="Genomic_DNA"/>
</dbReference>
<sequence length="46" mass="5062">MLPLSIFILHLCGATGWVFSVPHDGIELSVHVRATGRRFIRLNAGC</sequence>
<keyword evidence="2" id="KW-1185">Reference proteome</keyword>
<gene>
    <name evidence="1" type="ORF">SAMN05421630_110234</name>
</gene>
<organism evidence="1 2">
    <name type="scientific">Prauserella marina</name>
    <dbReference type="NCBI Taxonomy" id="530584"/>
    <lineage>
        <taxon>Bacteria</taxon>
        <taxon>Bacillati</taxon>
        <taxon>Actinomycetota</taxon>
        <taxon>Actinomycetes</taxon>
        <taxon>Pseudonocardiales</taxon>
        <taxon>Pseudonocardiaceae</taxon>
        <taxon>Prauserella</taxon>
    </lineage>
</organism>
<accession>A0A1G6WA71</accession>
<proteinExistence type="predicted"/>
<evidence type="ECO:0000313" key="2">
    <source>
        <dbReference type="Proteomes" id="UP000199494"/>
    </source>
</evidence>
<dbReference type="Proteomes" id="UP000199494">
    <property type="component" value="Unassembled WGS sequence"/>
</dbReference>
<evidence type="ECO:0000313" key="1">
    <source>
        <dbReference type="EMBL" id="SDD61955.1"/>
    </source>
</evidence>
<protein>
    <submittedName>
        <fullName evidence="1">Uncharacterized protein</fullName>
    </submittedName>
</protein>